<dbReference type="OrthoDB" id="10401792at2759"/>
<comment type="caution">
    <text evidence="1">The sequence shown here is derived from an EMBL/GenBank/DDBJ whole genome shotgun (WGS) entry which is preliminary data.</text>
</comment>
<dbReference type="EMBL" id="BGPR01000166">
    <property type="protein sequence ID" value="GBM01214.1"/>
    <property type="molecule type" value="Genomic_DNA"/>
</dbReference>
<keyword evidence="2" id="KW-1185">Reference proteome</keyword>
<name>A0A4Y2CB48_ARAVE</name>
<proteinExistence type="predicted"/>
<sequence length="88" mass="10025">MMNWLASVGTNFNNIQTLHQVALISGPFDNAHQGPGHHAPHWKPLSRFLSNRSRHRTHGDQVLINYGTSEEAIVRSHFVCRTLWRTIG</sequence>
<reference evidence="1 2" key="1">
    <citation type="journal article" date="2019" name="Sci. Rep.">
        <title>Orb-weaving spider Araneus ventricosus genome elucidates the spidroin gene catalogue.</title>
        <authorList>
            <person name="Kono N."/>
            <person name="Nakamura H."/>
            <person name="Ohtoshi R."/>
            <person name="Moran D.A.P."/>
            <person name="Shinohara A."/>
            <person name="Yoshida Y."/>
            <person name="Fujiwara M."/>
            <person name="Mori M."/>
            <person name="Tomita M."/>
            <person name="Arakawa K."/>
        </authorList>
    </citation>
    <scope>NUCLEOTIDE SEQUENCE [LARGE SCALE GENOMIC DNA]</scope>
</reference>
<accession>A0A4Y2CB48</accession>
<evidence type="ECO:0000313" key="1">
    <source>
        <dbReference type="EMBL" id="GBM01214.1"/>
    </source>
</evidence>
<dbReference type="Proteomes" id="UP000499080">
    <property type="component" value="Unassembled WGS sequence"/>
</dbReference>
<protein>
    <submittedName>
        <fullName evidence="1">Uncharacterized protein</fullName>
    </submittedName>
</protein>
<organism evidence="1 2">
    <name type="scientific">Araneus ventricosus</name>
    <name type="common">Orbweaver spider</name>
    <name type="synonym">Epeira ventricosa</name>
    <dbReference type="NCBI Taxonomy" id="182803"/>
    <lineage>
        <taxon>Eukaryota</taxon>
        <taxon>Metazoa</taxon>
        <taxon>Ecdysozoa</taxon>
        <taxon>Arthropoda</taxon>
        <taxon>Chelicerata</taxon>
        <taxon>Arachnida</taxon>
        <taxon>Araneae</taxon>
        <taxon>Araneomorphae</taxon>
        <taxon>Entelegynae</taxon>
        <taxon>Araneoidea</taxon>
        <taxon>Araneidae</taxon>
        <taxon>Araneus</taxon>
    </lineage>
</organism>
<gene>
    <name evidence="1" type="ORF">AVEN_253614_1</name>
</gene>
<dbReference type="AlphaFoldDB" id="A0A4Y2CB48"/>
<evidence type="ECO:0000313" key="2">
    <source>
        <dbReference type="Proteomes" id="UP000499080"/>
    </source>
</evidence>